<comment type="subcellular location">
    <subcellularLocation>
        <location evidence="2">Nucleus</location>
    </subcellularLocation>
</comment>
<feature type="compositionally biased region" description="Polar residues" evidence="14">
    <location>
        <begin position="764"/>
        <end position="785"/>
    </location>
</feature>
<feature type="compositionally biased region" description="Polar residues" evidence="14">
    <location>
        <begin position="147"/>
        <end position="165"/>
    </location>
</feature>
<feature type="compositionally biased region" description="Polar residues" evidence="14">
    <location>
        <begin position="69"/>
        <end position="79"/>
    </location>
</feature>
<feature type="region of interest" description="Disordered" evidence="14">
    <location>
        <begin position="129"/>
        <end position="178"/>
    </location>
</feature>
<keyword evidence="10" id="KW-0238">DNA-binding</keyword>
<dbReference type="RefSeq" id="XP_040476538.1">
    <property type="nucleotide sequence ID" value="XM_040620604.1"/>
</dbReference>
<evidence type="ECO:0000256" key="2">
    <source>
        <dbReference type="ARBA" id="ARBA00004123"/>
    </source>
</evidence>
<evidence type="ECO:0000256" key="12">
    <source>
        <dbReference type="ARBA" id="ARBA00023242"/>
    </source>
</evidence>
<evidence type="ECO:0000259" key="15">
    <source>
        <dbReference type="PROSITE" id="PS50157"/>
    </source>
</evidence>
<keyword evidence="12" id="KW-0539">Nucleus</keyword>
<keyword evidence="5" id="KW-0677">Repeat</keyword>
<dbReference type="PANTHER" id="PTHR24388:SF34">
    <property type="entry name" value="ZINC FINGER PROTEIN 280D"/>
    <property type="match status" value="1"/>
</dbReference>
<dbReference type="Pfam" id="PF13836">
    <property type="entry name" value="DUF4195"/>
    <property type="match status" value="1"/>
</dbReference>
<dbReference type="Pfam" id="PF25429">
    <property type="entry name" value="zf-POGZ"/>
    <property type="match status" value="1"/>
</dbReference>
<feature type="region of interest" description="Disordered" evidence="14">
    <location>
        <begin position="877"/>
        <end position="957"/>
    </location>
</feature>
<dbReference type="GO" id="GO:0000978">
    <property type="term" value="F:RNA polymerase II cis-regulatory region sequence-specific DNA binding"/>
    <property type="evidence" value="ECO:0007669"/>
    <property type="project" value="TreeGrafter"/>
</dbReference>
<dbReference type="GO" id="GO:0000981">
    <property type="term" value="F:DNA-binding transcription factor activity, RNA polymerase II-specific"/>
    <property type="evidence" value="ECO:0007669"/>
    <property type="project" value="TreeGrafter"/>
</dbReference>
<feature type="compositionally biased region" description="Polar residues" evidence="14">
    <location>
        <begin position="937"/>
        <end position="947"/>
    </location>
</feature>
<name>A0A8M1EZH4_URSMA</name>
<dbReference type="PANTHER" id="PTHR24388">
    <property type="entry name" value="ZINC FINGER PROTEIN"/>
    <property type="match status" value="1"/>
</dbReference>
<dbReference type="GO" id="GO:0005634">
    <property type="term" value="C:nucleus"/>
    <property type="evidence" value="ECO:0007669"/>
    <property type="project" value="UniProtKB-SubCell"/>
</dbReference>
<keyword evidence="8" id="KW-0832">Ubl conjugation</keyword>
<dbReference type="PROSITE" id="PS00028">
    <property type="entry name" value="ZINC_FINGER_C2H2_1"/>
    <property type="match status" value="3"/>
</dbReference>
<evidence type="ECO:0000256" key="5">
    <source>
        <dbReference type="ARBA" id="ARBA00022737"/>
    </source>
</evidence>
<gene>
    <name evidence="17" type="primary">ZNF280D</name>
</gene>
<dbReference type="Proteomes" id="UP000261680">
    <property type="component" value="Unplaced"/>
</dbReference>
<keyword evidence="9" id="KW-0805">Transcription regulation</keyword>
<evidence type="ECO:0000256" key="14">
    <source>
        <dbReference type="SAM" id="MobiDB-lite"/>
    </source>
</evidence>
<evidence type="ECO:0000313" key="17">
    <source>
        <dbReference type="RefSeq" id="XP_040476538.1"/>
    </source>
</evidence>
<evidence type="ECO:0000256" key="8">
    <source>
        <dbReference type="ARBA" id="ARBA00022843"/>
    </source>
</evidence>
<dbReference type="Pfam" id="PF25414">
    <property type="entry name" value="zf-C2H2_Z280C_D"/>
    <property type="match status" value="1"/>
</dbReference>
<keyword evidence="6 13" id="KW-0863">Zinc-finger</keyword>
<evidence type="ECO:0000256" key="3">
    <source>
        <dbReference type="ARBA" id="ARBA00022499"/>
    </source>
</evidence>
<evidence type="ECO:0000256" key="10">
    <source>
        <dbReference type="ARBA" id="ARBA00023125"/>
    </source>
</evidence>
<dbReference type="InterPro" id="IPR013087">
    <property type="entry name" value="Znf_C2H2_type"/>
</dbReference>
<dbReference type="GeneID" id="103676778"/>
<dbReference type="InterPro" id="IPR036236">
    <property type="entry name" value="Znf_C2H2_sf"/>
</dbReference>
<evidence type="ECO:0000256" key="4">
    <source>
        <dbReference type="ARBA" id="ARBA00022723"/>
    </source>
</evidence>
<organism evidence="16 17">
    <name type="scientific">Ursus maritimus</name>
    <name type="common">Polar bear</name>
    <name type="synonym">Thalarctos maritimus</name>
    <dbReference type="NCBI Taxonomy" id="29073"/>
    <lineage>
        <taxon>Eukaryota</taxon>
        <taxon>Metazoa</taxon>
        <taxon>Chordata</taxon>
        <taxon>Craniata</taxon>
        <taxon>Vertebrata</taxon>
        <taxon>Euteleostomi</taxon>
        <taxon>Mammalia</taxon>
        <taxon>Eutheria</taxon>
        <taxon>Laurasiatheria</taxon>
        <taxon>Carnivora</taxon>
        <taxon>Caniformia</taxon>
        <taxon>Ursidae</taxon>
        <taxon>Ursus</taxon>
    </lineage>
</organism>
<keyword evidence="3" id="KW-1017">Isopeptide bond</keyword>
<feature type="region of interest" description="Disordered" evidence="14">
    <location>
        <begin position="501"/>
        <end position="586"/>
    </location>
</feature>
<evidence type="ECO:0000256" key="7">
    <source>
        <dbReference type="ARBA" id="ARBA00022833"/>
    </source>
</evidence>
<dbReference type="InterPro" id="IPR050527">
    <property type="entry name" value="Snail/Krueppel_Znf"/>
</dbReference>
<dbReference type="PROSITE" id="PS50157">
    <property type="entry name" value="ZINC_FINGER_C2H2_2"/>
    <property type="match status" value="1"/>
</dbReference>
<feature type="region of interest" description="Disordered" evidence="14">
    <location>
        <begin position="193"/>
        <end position="215"/>
    </location>
</feature>
<feature type="region of interest" description="Disordered" evidence="14">
    <location>
        <begin position="68"/>
        <end position="98"/>
    </location>
</feature>
<evidence type="ECO:0000313" key="16">
    <source>
        <dbReference type="Proteomes" id="UP000261680"/>
    </source>
</evidence>
<comment type="function">
    <text evidence="1">May function as a transcription factor.</text>
</comment>
<dbReference type="SUPFAM" id="SSF57667">
    <property type="entry name" value="beta-beta-alpha zinc fingers"/>
    <property type="match status" value="1"/>
</dbReference>
<keyword evidence="11" id="KW-0804">Transcription</keyword>
<feature type="compositionally biased region" description="Basic and acidic residues" evidence="14">
    <location>
        <begin position="750"/>
        <end position="763"/>
    </location>
</feature>
<keyword evidence="4" id="KW-0479">Metal-binding</keyword>
<evidence type="ECO:0000256" key="13">
    <source>
        <dbReference type="PROSITE-ProRule" id="PRU00042"/>
    </source>
</evidence>
<accession>A0A8M1EZH4</accession>
<keyword evidence="16" id="KW-1185">Reference proteome</keyword>
<feature type="compositionally biased region" description="Polar residues" evidence="14">
    <location>
        <begin position="520"/>
        <end position="586"/>
    </location>
</feature>
<evidence type="ECO:0000256" key="1">
    <source>
        <dbReference type="ARBA" id="ARBA00003729"/>
    </source>
</evidence>
<feature type="domain" description="C2H2-type" evidence="15">
    <location>
        <begin position="336"/>
        <end position="364"/>
    </location>
</feature>
<feature type="compositionally biased region" description="Polar residues" evidence="14">
    <location>
        <begin position="193"/>
        <end position="213"/>
    </location>
</feature>
<feature type="compositionally biased region" description="Low complexity" evidence="14">
    <location>
        <begin position="505"/>
        <end position="519"/>
    </location>
</feature>
<dbReference type="GO" id="GO:0008270">
    <property type="term" value="F:zinc ion binding"/>
    <property type="evidence" value="ECO:0007669"/>
    <property type="project" value="UniProtKB-KW"/>
</dbReference>
<keyword evidence="7" id="KW-0862">Zinc</keyword>
<evidence type="ECO:0000256" key="11">
    <source>
        <dbReference type="ARBA" id="ARBA00023163"/>
    </source>
</evidence>
<dbReference type="Gene3D" id="3.30.160.60">
    <property type="entry name" value="Classic Zinc Finger"/>
    <property type="match status" value="1"/>
</dbReference>
<evidence type="ECO:0000256" key="9">
    <source>
        <dbReference type="ARBA" id="ARBA00023015"/>
    </source>
</evidence>
<dbReference type="InterPro" id="IPR059074">
    <property type="entry name" value="zf-C2H2_Z280C_D"/>
</dbReference>
<dbReference type="FunFam" id="3.30.160.60:FF:000298">
    <property type="entry name" value="zinc finger protein 280D isoform X1"/>
    <property type="match status" value="1"/>
</dbReference>
<reference evidence="17" key="1">
    <citation type="submission" date="2025-08" db="UniProtKB">
        <authorList>
            <consortium name="RefSeq"/>
        </authorList>
    </citation>
    <scope>IDENTIFICATION</scope>
    <source>
        <tissue evidence="17">Whole blood</tissue>
    </source>
</reference>
<dbReference type="CTD" id="54816"/>
<dbReference type="AlphaFoldDB" id="A0A8M1EZH4"/>
<feature type="region of interest" description="Disordered" evidence="14">
    <location>
        <begin position="718"/>
        <end position="789"/>
    </location>
</feature>
<dbReference type="SMART" id="SM00355">
    <property type="entry name" value="ZnF_C2H2"/>
    <property type="match status" value="9"/>
</dbReference>
<evidence type="ECO:0000256" key="6">
    <source>
        <dbReference type="ARBA" id="ARBA00022771"/>
    </source>
</evidence>
<protein>
    <submittedName>
        <fullName evidence="17">Zinc finger protein 280D isoform X3</fullName>
    </submittedName>
</protein>
<dbReference type="InterPro" id="IPR025243">
    <property type="entry name" value="DUF4195"/>
</dbReference>
<sequence length="957" mass="106831">MGDNPFQPKSNSKMAELFMECEEEELEPWQKKVKEVEDDDDDEPIFVGEISSSKPAISSITAAFKPTGQHYTNPTSNPVAASPVNFHPESRSSDSSVIVQPLSKPGYITNSSRVVSNNSSELLFDLTQDTGSSHYQGGPTLSIPGMNESSFLSKRPSTSEVNSVNPKKPKPSDGISGLNSSAVFPSVKSLSVTSPQATSSKGTNTSSNQSKNGTPFPRACPKCNIHFNLLDPLKNHMKYCCPDMINNFSGLAKTEFSSTANKNKTVDSEKGKLIMLVNDFYYGKHEGDVQEEQKTHTTFKCFSCLKILKNNIRFMNHMKHHLELEKQSSESWENHTTCQHCYRQFPTPFQLQCHIESTHTPHEFSTICKICELSFETEHILLQHMKDNHKPGEMPYICQVCNYRSSSFSDVETHFRTCHENTKNLLCPFCLKVIKIATPYMHHYMKHQKKGIHRCTKCRLQFLTCKEKMDHKTQHHRTFIKPKQLEGLPPGTKVTIRASVGPLQSGSSTTPSISASTSTLQLSPPRTKNITAKNPTKSNTSKPNPTKSNTSKPNASKPNGSKSKYKSKISNMQKKQSTLASSNKKSKVNTALRNLRYRRGVHKCIECCSEIKDFANHFPTYVHCSFCRYNTSCSKAYVNHMMSFHSNRPSKRFCIFKRHSEDLRGITLVCLNCDFIADVSGLDNMATHLRQHETHTCQVVIEKVSVCIPTSEHLSELKNEAPIKEQQPVSEEIARPNMDDGETETSNSESKQDKASSEEEKNGCDTNSSEGSLATKSEESITVSNKENDTCLEDQKTGLKNIFRHDSNIDADKVEKEKQIEHICQKAELKMCPSSGNIISCDQIEDSNSSEARFSSKNIKDLRLTSGDVSIDQFLRKRDESESVSSDVSEQGSVHLEPLTPSEVLEYEATEILQKGSGDPSAKTDDIVSDPADSVPGENSPSTTETTVDLADEKERS</sequence>
<dbReference type="InterPro" id="IPR057618">
    <property type="entry name" value="Znf_POGZ/Z280C-D-like"/>
</dbReference>
<proteinExistence type="predicted"/>